<name>A0A3B3REU2_9TELE</name>
<evidence type="ECO:0000313" key="11">
    <source>
        <dbReference type="Proteomes" id="UP000261540"/>
    </source>
</evidence>
<evidence type="ECO:0000256" key="6">
    <source>
        <dbReference type="SAM" id="Phobius"/>
    </source>
</evidence>
<dbReference type="SUPFAM" id="SSF50494">
    <property type="entry name" value="Trypsin-like serine proteases"/>
    <property type="match status" value="1"/>
</dbReference>
<dbReference type="Pfam" id="PF00092">
    <property type="entry name" value="VWA"/>
    <property type="match status" value="1"/>
</dbReference>
<comment type="caution">
    <text evidence="5">Lacks conserved residue(s) required for the propagation of feature annotation.</text>
</comment>
<proteinExistence type="predicted"/>
<dbReference type="Gene3D" id="2.10.70.10">
    <property type="entry name" value="Complement Module, domain 1"/>
    <property type="match status" value="1"/>
</dbReference>
<reference evidence="10" key="1">
    <citation type="submission" date="2025-08" db="UniProtKB">
        <authorList>
            <consortium name="Ensembl"/>
        </authorList>
    </citation>
    <scope>IDENTIFICATION</scope>
</reference>
<dbReference type="PROSITE" id="PS50923">
    <property type="entry name" value="SUSHI"/>
    <property type="match status" value="1"/>
</dbReference>
<dbReference type="GO" id="GO:0006956">
    <property type="term" value="P:complement activation"/>
    <property type="evidence" value="ECO:0007669"/>
    <property type="project" value="TreeGrafter"/>
</dbReference>
<dbReference type="Proteomes" id="UP000261540">
    <property type="component" value="Unplaced"/>
</dbReference>
<dbReference type="AlphaFoldDB" id="A0A3B3REU2"/>
<dbReference type="GeneTree" id="ENSGT00940000158605"/>
<keyword evidence="4" id="KW-0325">Glycoprotein</keyword>
<dbReference type="InterPro" id="IPR009003">
    <property type="entry name" value="Peptidase_S1_PA"/>
</dbReference>
<feature type="domain" description="VWFA" evidence="8">
    <location>
        <begin position="187"/>
        <end position="293"/>
    </location>
</feature>
<dbReference type="SUPFAM" id="SSF53300">
    <property type="entry name" value="vWA-like"/>
    <property type="match status" value="1"/>
</dbReference>
<dbReference type="InterPro" id="IPR000436">
    <property type="entry name" value="Sushi_SCR_CCP_dom"/>
</dbReference>
<keyword evidence="11" id="KW-1185">Reference proteome</keyword>
<feature type="chain" id="PRO_5017463307" description="VWFA domain-containing protein" evidence="7">
    <location>
        <begin position="24"/>
        <end position="501"/>
    </location>
</feature>
<evidence type="ECO:0008006" key="12">
    <source>
        <dbReference type="Google" id="ProtNLM"/>
    </source>
</evidence>
<keyword evidence="3" id="KW-1015">Disulfide bond</keyword>
<dbReference type="SUPFAM" id="SSF57535">
    <property type="entry name" value="Complement control module/SCR domain"/>
    <property type="match status" value="1"/>
</dbReference>
<keyword evidence="6" id="KW-0812">Transmembrane</keyword>
<dbReference type="GO" id="GO:0009617">
    <property type="term" value="P:response to bacterium"/>
    <property type="evidence" value="ECO:0007669"/>
    <property type="project" value="TreeGrafter"/>
</dbReference>
<dbReference type="InterPro" id="IPR036465">
    <property type="entry name" value="vWFA_dom_sf"/>
</dbReference>
<evidence type="ECO:0000256" key="2">
    <source>
        <dbReference type="ARBA" id="ARBA00022737"/>
    </source>
</evidence>
<sequence>FATSLLWVSFFFFLFSFLPPHLRISCEETGLSIEGGNYTLSDGTNANSVLLYSCPEGFYPFPDATRRCLRSGRWFPSLSKNNVPSCKSEPNIYICMYIYIYIYIYYNIIYIFFLFFFSPKIKEETVSVDVCHFLCLSPSLQINNYDVTPKYDISAFATEVTPIVDILFSSGFTLWVCVTLTAKGDKSGTNIALAFNKIYEKMSAMRTRNEKAYKEVRNVIIIFTDGSHKKSPIKSILFHYKPKITNIKNIYAFGVGPDADTAALQQLVSKKEKETHFFRLQDLNILEKTFDEMIGDLKFSQHCNIHILSFYADLKLNVKMFKMHPQYDIRAKKDQGIPEFYDYDVALIQLDKDVKFDVNMRWVTEPWLASCTELSMIKQTVLFFLQRDSCIGDAIHAKGLRVTKASDIVTDNFLCTGGIDDKINNIACGGDFGMSDCCIPEILQRCISSFWGVEDLCRTDNTIISTEHSRDFHINLFKVQPFIREYLEKEDEDYGPTAFIN</sequence>
<evidence type="ECO:0000259" key="9">
    <source>
        <dbReference type="PROSITE" id="PS50923"/>
    </source>
</evidence>
<keyword evidence="7" id="KW-0732">Signal</keyword>
<organism evidence="10 11">
    <name type="scientific">Paramormyrops kingsleyae</name>
    <dbReference type="NCBI Taxonomy" id="1676925"/>
    <lineage>
        <taxon>Eukaryota</taxon>
        <taxon>Metazoa</taxon>
        <taxon>Chordata</taxon>
        <taxon>Craniata</taxon>
        <taxon>Vertebrata</taxon>
        <taxon>Euteleostomi</taxon>
        <taxon>Actinopterygii</taxon>
        <taxon>Neopterygii</taxon>
        <taxon>Teleostei</taxon>
        <taxon>Osteoglossocephala</taxon>
        <taxon>Osteoglossomorpha</taxon>
        <taxon>Osteoglossiformes</taxon>
        <taxon>Mormyridae</taxon>
        <taxon>Paramormyrops</taxon>
    </lineage>
</organism>
<dbReference type="CDD" id="cd00033">
    <property type="entry name" value="CCP"/>
    <property type="match status" value="1"/>
</dbReference>
<dbReference type="STRING" id="1676925.ENSPKIP00000017127"/>
<reference evidence="10" key="2">
    <citation type="submission" date="2025-09" db="UniProtKB">
        <authorList>
            <consortium name="Ensembl"/>
        </authorList>
    </citation>
    <scope>IDENTIFICATION</scope>
</reference>
<dbReference type="GO" id="GO:0070062">
    <property type="term" value="C:extracellular exosome"/>
    <property type="evidence" value="ECO:0007669"/>
    <property type="project" value="TreeGrafter"/>
</dbReference>
<dbReference type="PANTHER" id="PTHR46393:SF6">
    <property type="entry name" value="COMPLEMENT C2-RELATED"/>
    <property type="match status" value="1"/>
</dbReference>
<evidence type="ECO:0000256" key="3">
    <source>
        <dbReference type="ARBA" id="ARBA00023157"/>
    </source>
</evidence>
<evidence type="ECO:0000256" key="4">
    <source>
        <dbReference type="ARBA" id="ARBA00023180"/>
    </source>
</evidence>
<protein>
    <recommendedName>
        <fullName evidence="12">VWFA domain-containing protein</fullName>
    </recommendedName>
</protein>
<dbReference type="InterPro" id="IPR035976">
    <property type="entry name" value="Sushi/SCR/CCP_sf"/>
</dbReference>
<dbReference type="Ensembl" id="ENSPKIT00000041634.1">
    <property type="protein sequence ID" value="ENSPKIP00000017127.1"/>
    <property type="gene ID" value="ENSPKIG00000003166.1"/>
</dbReference>
<dbReference type="Gene3D" id="2.40.10.120">
    <property type="match status" value="1"/>
</dbReference>
<dbReference type="PANTHER" id="PTHR46393">
    <property type="entry name" value="SUSHI DOMAIN-CONTAINING PROTEIN"/>
    <property type="match status" value="1"/>
</dbReference>
<keyword evidence="1 5" id="KW-0768">Sushi</keyword>
<dbReference type="SMART" id="SM00032">
    <property type="entry name" value="CCP"/>
    <property type="match status" value="1"/>
</dbReference>
<dbReference type="PROSITE" id="PS50234">
    <property type="entry name" value="VWFA"/>
    <property type="match status" value="1"/>
</dbReference>
<dbReference type="Gene3D" id="3.40.50.410">
    <property type="entry name" value="von Willebrand factor, type A domain"/>
    <property type="match status" value="1"/>
</dbReference>
<accession>A0A3B3REU2</accession>
<keyword evidence="6" id="KW-1133">Transmembrane helix</keyword>
<evidence type="ECO:0000256" key="1">
    <source>
        <dbReference type="ARBA" id="ARBA00022659"/>
    </source>
</evidence>
<feature type="transmembrane region" description="Helical" evidence="6">
    <location>
        <begin position="96"/>
        <end position="117"/>
    </location>
</feature>
<keyword evidence="2" id="KW-0677">Repeat</keyword>
<evidence type="ECO:0000259" key="8">
    <source>
        <dbReference type="PROSITE" id="PS50234"/>
    </source>
</evidence>
<feature type="signal peptide" evidence="7">
    <location>
        <begin position="1"/>
        <end position="23"/>
    </location>
</feature>
<dbReference type="InterPro" id="IPR002035">
    <property type="entry name" value="VWF_A"/>
</dbReference>
<evidence type="ECO:0000256" key="5">
    <source>
        <dbReference type="PROSITE-ProRule" id="PRU00302"/>
    </source>
</evidence>
<feature type="domain" description="Sushi" evidence="9">
    <location>
        <begin position="24"/>
        <end position="88"/>
    </location>
</feature>
<evidence type="ECO:0000313" key="10">
    <source>
        <dbReference type="Ensembl" id="ENSPKIP00000017127.1"/>
    </source>
</evidence>
<evidence type="ECO:0000256" key="7">
    <source>
        <dbReference type="SAM" id="SignalP"/>
    </source>
</evidence>
<dbReference type="Pfam" id="PF00084">
    <property type="entry name" value="Sushi"/>
    <property type="match status" value="1"/>
</dbReference>
<keyword evidence="6" id="KW-0472">Membrane</keyword>